<evidence type="ECO:0000256" key="1">
    <source>
        <dbReference type="SAM" id="MobiDB-lite"/>
    </source>
</evidence>
<name>A0A1P8WJV0_9PLAN</name>
<organism evidence="3 4">
    <name type="scientific">Fuerstiella marisgermanici</name>
    <dbReference type="NCBI Taxonomy" id="1891926"/>
    <lineage>
        <taxon>Bacteria</taxon>
        <taxon>Pseudomonadati</taxon>
        <taxon>Planctomycetota</taxon>
        <taxon>Planctomycetia</taxon>
        <taxon>Planctomycetales</taxon>
        <taxon>Planctomycetaceae</taxon>
        <taxon>Fuerstiella</taxon>
    </lineage>
</organism>
<evidence type="ECO:0000313" key="3">
    <source>
        <dbReference type="EMBL" id="APZ94323.1"/>
    </source>
</evidence>
<gene>
    <name evidence="3" type="ORF">Fuma_03951</name>
</gene>
<proteinExistence type="predicted"/>
<dbReference type="EMBL" id="CP017641">
    <property type="protein sequence ID" value="APZ94323.1"/>
    <property type="molecule type" value="Genomic_DNA"/>
</dbReference>
<reference evidence="3 4" key="1">
    <citation type="journal article" date="2016" name="Front. Microbiol.">
        <title>Fuerstia marisgermanicae gen. nov., sp. nov., an Unusual Member of the Phylum Planctomycetes from the German Wadden Sea.</title>
        <authorList>
            <person name="Kohn T."/>
            <person name="Heuer A."/>
            <person name="Jogler M."/>
            <person name="Vollmers J."/>
            <person name="Boedeker C."/>
            <person name="Bunk B."/>
            <person name="Rast P."/>
            <person name="Borchert D."/>
            <person name="Glockner I."/>
            <person name="Freese H.M."/>
            <person name="Klenk H.P."/>
            <person name="Overmann J."/>
            <person name="Kaster A.K."/>
            <person name="Rohde M."/>
            <person name="Wiegand S."/>
            <person name="Jogler C."/>
        </authorList>
    </citation>
    <scope>NUCLEOTIDE SEQUENCE [LARGE SCALE GENOMIC DNA]</scope>
    <source>
        <strain evidence="3 4">NH11</strain>
    </source>
</reference>
<keyword evidence="2" id="KW-1133">Transmembrane helix</keyword>
<protein>
    <submittedName>
        <fullName evidence="3">Uncharacterized protein</fullName>
    </submittedName>
</protein>
<dbReference type="AlphaFoldDB" id="A0A1P8WJV0"/>
<evidence type="ECO:0000256" key="2">
    <source>
        <dbReference type="SAM" id="Phobius"/>
    </source>
</evidence>
<feature type="region of interest" description="Disordered" evidence="1">
    <location>
        <begin position="1"/>
        <end position="47"/>
    </location>
</feature>
<feature type="compositionally biased region" description="Basic and acidic residues" evidence="1">
    <location>
        <begin position="163"/>
        <end position="185"/>
    </location>
</feature>
<feature type="transmembrane region" description="Helical" evidence="2">
    <location>
        <begin position="73"/>
        <end position="95"/>
    </location>
</feature>
<feature type="compositionally biased region" description="Polar residues" evidence="1">
    <location>
        <begin position="151"/>
        <end position="162"/>
    </location>
</feature>
<keyword evidence="4" id="KW-1185">Reference proteome</keyword>
<accession>A0A1P8WJV0</accession>
<dbReference type="Proteomes" id="UP000187735">
    <property type="component" value="Chromosome"/>
</dbReference>
<evidence type="ECO:0000313" key="4">
    <source>
        <dbReference type="Proteomes" id="UP000187735"/>
    </source>
</evidence>
<keyword evidence="2" id="KW-0472">Membrane</keyword>
<sequence>MDSNEPKTILTDINGATPEETSPELASPEAARTEDVGTEGVLTEGNETNSFDSAIAPVVPQPQRGRPMQKARFAWGMLLSTAGIGLMLVVAAGALRGAGVNGHLTLPVVGLCMLIGLMLLGGGFGVMATASPTFDDDEFDRLMQAGDASLPDSTLAANTTTPDDLRAELRRDRDEETDFRNRDNGRQVPDQSVA</sequence>
<dbReference type="KEGG" id="fmr:Fuma_03951"/>
<keyword evidence="2" id="KW-0812">Transmembrane</keyword>
<feature type="region of interest" description="Disordered" evidence="1">
    <location>
        <begin position="150"/>
        <end position="194"/>
    </location>
</feature>
<feature type="transmembrane region" description="Helical" evidence="2">
    <location>
        <begin position="107"/>
        <end position="128"/>
    </location>
</feature>
<dbReference type="RefSeq" id="WP_077025646.1">
    <property type="nucleotide sequence ID" value="NZ_CP017641.1"/>
</dbReference>